<feature type="compositionally biased region" description="Acidic residues" evidence="1">
    <location>
        <begin position="22"/>
        <end position="33"/>
    </location>
</feature>
<dbReference type="OrthoDB" id="5569655at2759"/>
<feature type="region of interest" description="Disordered" evidence="1">
    <location>
        <begin position="361"/>
        <end position="444"/>
    </location>
</feature>
<feature type="compositionally biased region" description="Basic and acidic residues" evidence="1">
    <location>
        <begin position="114"/>
        <end position="131"/>
    </location>
</feature>
<organism evidence="2 3">
    <name type="scientific">Coemansia spiralis</name>
    <dbReference type="NCBI Taxonomy" id="417178"/>
    <lineage>
        <taxon>Eukaryota</taxon>
        <taxon>Fungi</taxon>
        <taxon>Fungi incertae sedis</taxon>
        <taxon>Zoopagomycota</taxon>
        <taxon>Kickxellomycotina</taxon>
        <taxon>Kickxellomycetes</taxon>
        <taxon>Kickxellales</taxon>
        <taxon>Kickxellaceae</taxon>
        <taxon>Coemansia</taxon>
    </lineage>
</organism>
<evidence type="ECO:0000256" key="1">
    <source>
        <dbReference type="SAM" id="MobiDB-lite"/>
    </source>
</evidence>
<feature type="compositionally biased region" description="Low complexity" evidence="1">
    <location>
        <begin position="95"/>
        <end position="113"/>
    </location>
</feature>
<feature type="compositionally biased region" description="Basic and acidic residues" evidence="1">
    <location>
        <begin position="1"/>
        <end position="10"/>
    </location>
</feature>
<feature type="compositionally biased region" description="Low complexity" evidence="1">
    <location>
        <begin position="69"/>
        <end position="82"/>
    </location>
</feature>
<gene>
    <name evidence="2" type="ORF">GGI25_001246</name>
</gene>
<feature type="compositionally biased region" description="Low complexity" evidence="1">
    <location>
        <begin position="409"/>
        <end position="420"/>
    </location>
</feature>
<feature type="compositionally biased region" description="Basic and acidic residues" evidence="1">
    <location>
        <begin position="231"/>
        <end position="245"/>
    </location>
</feature>
<feature type="compositionally biased region" description="Basic and acidic residues" evidence="1">
    <location>
        <begin position="55"/>
        <end position="68"/>
    </location>
</feature>
<evidence type="ECO:0000313" key="3">
    <source>
        <dbReference type="Proteomes" id="UP001151518"/>
    </source>
</evidence>
<feature type="region of interest" description="Disordered" evidence="1">
    <location>
        <begin position="278"/>
        <end position="344"/>
    </location>
</feature>
<feature type="compositionally biased region" description="Polar residues" evidence="1">
    <location>
        <begin position="430"/>
        <end position="443"/>
    </location>
</feature>
<evidence type="ECO:0000313" key="2">
    <source>
        <dbReference type="EMBL" id="KAJ2679795.1"/>
    </source>
</evidence>
<comment type="caution">
    <text evidence="2">The sequence shown here is derived from an EMBL/GenBank/DDBJ whole genome shotgun (WGS) entry which is preliminary data.</text>
</comment>
<protein>
    <submittedName>
        <fullName evidence="2">Uncharacterized protein</fullName>
    </submittedName>
</protein>
<sequence length="520" mass="56652">MESAASKELEDSVFGTDSPLDWAEEVNMAEELNELSYDKYDEGVGAMTTSPKATGRRDSARDQRRGSERQSNSNQSGRQSRGSSDHLGRRGRGGRSSSRTGYAQGAMPAGAARGPRDRSASMERAGMERAGSRGWRRSGAQRADAADRWEHDRFDAQSTRSRERRNSAQPMDIQHIGKQGISHVTISRRDSSTLAASYDAPRRPPVLQPRSPRSPPGSGFQSYRAPHRRQGSGDHCAERDPKAVEDTEGSSAEIEWENFVANGGLELPFDRITDELLVKQPRPAQPKLSYHAEGTPARRRRPADDLQDAGAARLNGDGDAADKAGRSSRGANPSSLKAQKGIAIRGAAKTPESFGAAIDQVAAPQARRPSATPAKPPKPAADPVGIRIKGTTPVPNGARADAQPPAKPTGPSSRPSTPTKPSTPPRATLSRPSSNEGRSTMPSTYLRRQFEGYDEDRGRHIFSVNIPYDDNRYAPIHVHEKDDLARLAAKFARTWRLHNKELRIKLLLVKMKSALLDCSI</sequence>
<name>A0A9W8L099_9FUNG</name>
<feature type="compositionally biased region" description="Pro residues" evidence="1">
    <location>
        <begin position="203"/>
        <end position="215"/>
    </location>
</feature>
<feature type="compositionally biased region" description="Basic and acidic residues" evidence="1">
    <location>
        <begin position="144"/>
        <end position="166"/>
    </location>
</feature>
<accession>A0A9W8L099</accession>
<dbReference type="AlphaFoldDB" id="A0A9W8L099"/>
<dbReference type="Proteomes" id="UP001151518">
    <property type="component" value="Unassembled WGS sequence"/>
</dbReference>
<feature type="region of interest" description="Disordered" evidence="1">
    <location>
        <begin position="1"/>
        <end position="255"/>
    </location>
</feature>
<dbReference type="EMBL" id="JANBTW010000009">
    <property type="protein sequence ID" value="KAJ2679795.1"/>
    <property type="molecule type" value="Genomic_DNA"/>
</dbReference>
<reference evidence="2" key="1">
    <citation type="submission" date="2022-07" db="EMBL/GenBank/DDBJ databases">
        <title>Phylogenomic reconstructions and comparative analyses of Kickxellomycotina fungi.</title>
        <authorList>
            <person name="Reynolds N.K."/>
            <person name="Stajich J.E."/>
            <person name="Barry K."/>
            <person name="Grigoriev I.V."/>
            <person name="Crous P."/>
            <person name="Smith M.E."/>
        </authorList>
    </citation>
    <scope>NUCLEOTIDE SEQUENCE</scope>
    <source>
        <strain evidence="2">NRRL 3115</strain>
    </source>
</reference>
<proteinExistence type="predicted"/>